<dbReference type="PROSITE" id="PS00674">
    <property type="entry name" value="AAA"/>
    <property type="match status" value="1"/>
</dbReference>
<name>A0A819W0V1_9BILA</name>
<gene>
    <name evidence="10" type="ORF">JBS370_LOCUS32435</name>
</gene>
<feature type="domain" description="AAA+ ATPase" evidence="9">
    <location>
        <begin position="12"/>
        <end position="158"/>
    </location>
</feature>
<dbReference type="Proteomes" id="UP000663836">
    <property type="component" value="Unassembled WGS sequence"/>
</dbReference>
<dbReference type="Pfam" id="PF00004">
    <property type="entry name" value="AAA"/>
    <property type="match status" value="1"/>
</dbReference>
<comment type="function">
    <text evidence="7">Required for vesicle-mediated transport. Catalyzes the fusion of transport vesicles within the Golgi cisternae. Is also required for transport from the endoplasmic reticulum to the Golgi stack. Seems to function as a fusion protein required for the delivery of cargo proteins to all compartments of the Golgi stack independent of vesicle origin.</text>
</comment>
<comment type="caution">
    <text evidence="10">The sequence shown here is derived from an EMBL/GenBank/DDBJ whole genome shotgun (WGS) entry which is preliminary data.</text>
</comment>
<comment type="catalytic activity">
    <reaction evidence="7">
        <text>ATP + H2O = ADP + phosphate + H(+)</text>
        <dbReference type="Rhea" id="RHEA:13065"/>
        <dbReference type="ChEBI" id="CHEBI:15377"/>
        <dbReference type="ChEBI" id="CHEBI:15378"/>
        <dbReference type="ChEBI" id="CHEBI:30616"/>
        <dbReference type="ChEBI" id="CHEBI:43474"/>
        <dbReference type="ChEBI" id="CHEBI:456216"/>
        <dbReference type="EC" id="3.6.4.6"/>
    </reaction>
</comment>
<evidence type="ECO:0000256" key="4">
    <source>
        <dbReference type="ARBA" id="ARBA00022840"/>
    </source>
</evidence>
<dbReference type="InterPro" id="IPR041569">
    <property type="entry name" value="AAA_lid_3"/>
</dbReference>
<keyword evidence="7" id="KW-0378">Hydrolase</keyword>
<dbReference type="EC" id="3.6.4.6" evidence="7"/>
<evidence type="ECO:0000313" key="11">
    <source>
        <dbReference type="Proteomes" id="UP000663836"/>
    </source>
</evidence>
<accession>A0A819W0V1</accession>
<evidence type="ECO:0000256" key="1">
    <source>
        <dbReference type="ARBA" id="ARBA00006914"/>
    </source>
</evidence>
<evidence type="ECO:0000256" key="7">
    <source>
        <dbReference type="RuleBase" id="RU367045"/>
    </source>
</evidence>
<dbReference type="InterPro" id="IPR003959">
    <property type="entry name" value="ATPase_AAA_core"/>
</dbReference>
<evidence type="ECO:0000313" key="10">
    <source>
        <dbReference type="EMBL" id="CAF4116509.1"/>
    </source>
</evidence>
<feature type="region of interest" description="Disordered" evidence="8">
    <location>
        <begin position="257"/>
        <end position="276"/>
    </location>
</feature>
<dbReference type="GO" id="GO:0005795">
    <property type="term" value="C:Golgi stack"/>
    <property type="evidence" value="ECO:0007669"/>
    <property type="project" value="TreeGrafter"/>
</dbReference>
<dbReference type="InterPro" id="IPR039812">
    <property type="entry name" value="Vesicle-fus_ATPase"/>
</dbReference>
<dbReference type="GO" id="GO:0016887">
    <property type="term" value="F:ATP hydrolysis activity"/>
    <property type="evidence" value="ECO:0007669"/>
    <property type="project" value="InterPro"/>
</dbReference>
<dbReference type="PANTHER" id="PTHR23078:SF3">
    <property type="entry name" value="VESICLE-FUSING ATPASE"/>
    <property type="match status" value="1"/>
</dbReference>
<dbReference type="GO" id="GO:0005524">
    <property type="term" value="F:ATP binding"/>
    <property type="evidence" value="ECO:0007669"/>
    <property type="project" value="UniProtKB-UniRule"/>
</dbReference>
<dbReference type="GO" id="GO:0046872">
    <property type="term" value="F:metal ion binding"/>
    <property type="evidence" value="ECO:0007669"/>
    <property type="project" value="UniProtKB-UniRule"/>
</dbReference>
<proteinExistence type="inferred from homology"/>
<dbReference type="EMBL" id="CAJOBD010008597">
    <property type="protein sequence ID" value="CAF4116509.1"/>
    <property type="molecule type" value="Genomic_DNA"/>
</dbReference>
<keyword evidence="5 7" id="KW-0653">Protein transport</keyword>
<dbReference type="GO" id="GO:0043001">
    <property type="term" value="P:Golgi to plasma membrane protein transport"/>
    <property type="evidence" value="ECO:0007669"/>
    <property type="project" value="TreeGrafter"/>
</dbReference>
<evidence type="ECO:0000259" key="9">
    <source>
        <dbReference type="SMART" id="SM00382"/>
    </source>
</evidence>
<keyword evidence="7" id="KW-0460">Magnesium</keyword>
<comment type="cofactor">
    <cofactor evidence="7">
        <name>Mg(2+)</name>
        <dbReference type="ChEBI" id="CHEBI:18420"/>
    </cofactor>
    <text evidence="7">Binds 1 Mg(2+) ion per subunit.</text>
</comment>
<reference evidence="10" key="1">
    <citation type="submission" date="2021-02" db="EMBL/GenBank/DDBJ databases">
        <authorList>
            <person name="Nowell W R."/>
        </authorList>
    </citation>
    <scope>NUCLEOTIDE SEQUENCE</scope>
</reference>
<dbReference type="InterPro" id="IPR003960">
    <property type="entry name" value="ATPase_AAA_CS"/>
</dbReference>
<keyword evidence="3 6" id="KW-0547">Nucleotide-binding</keyword>
<dbReference type="InterPro" id="IPR003593">
    <property type="entry name" value="AAA+_ATPase"/>
</dbReference>
<dbReference type="InterPro" id="IPR027417">
    <property type="entry name" value="P-loop_NTPase"/>
</dbReference>
<dbReference type="Gene3D" id="1.10.8.60">
    <property type="match status" value="1"/>
</dbReference>
<keyword evidence="7" id="KW-0931">ER-Golgi transport</keyword>
<organism evidence="10 11">
    <name type="scientific">Rotaria sordida</name>
    <dbReference type="NCBI Taxonomy" id="392033"/>
    <lineage>
        <taxon>Eukaryota</taxon>
        <taxon>Metazoa</taxon>
        <taxon>Spiralia</taxon>
        <taxon>Gnathifera</taxon>
        <taxon>Rotifera</taxon>
        <taxon>Eurotatoria</taxon>
        <taxon>Bdelloidea</taxon>
        <taxon>Philodinida</taxon>
        <taxon>Philodinidae</taxon>
        <taxon>Rotaria</taxon>
    </lineage>
</organism>
<comment type="similarity">
    <text evidence="1 6">Belongs to the AAA ATPase family.</text>
</comment>
<dbReference type="AlphaFoldDB" id="A0A819W0V1"/>
<keyword evidence="7" id="KW-0963">Cytoplasm</keyword>
<comment type="subcellular location">
    <subcellularLocation>
        <location evidence="7">Cytoplasm</location>
    </subcellularLocation>
</comment>
<dbReference type="Pfam" id="PF17862">
    <property type="entry name" value="AAA_lid_3"/>
    <property type="match status" value="1"/>
</dbReference>
<evidence type="ECO:0000256" key="6">
    <source>
        <dbReference type="RuleBase" id="RU003651"/>
    </source>
</evidence>
<evidence type="ECO:0000256" key="2">
    <source>
        <dbReference type="ARBA" id="ARBA00022448"/>
    </source>
</evidence>
<sequence length="276" mass="31240">MISSIYFTGFKFVRGVILYGPPGTGKTTIIRELCEYFKYKPKVINGPQLLNSLIGKSEEAVRLLFEKAKKDQKNKGDSSPLHVIVFEEIDALFSKRTSSEGGSDTGKGIVNQLLTMMDGYDALNNILIFGTTNRLDMIDPALLRGGRFELQVKIDLPNVQERLEIFNYHLNEPRKNGFLASNISTDNFQQLASVTNNYSGADIAELVRLAISYAIDRSFEDTTTSLDKLNLEHANICIQWNDLITAFYQCEQARRKRENELKTNKNNANDDRTDHN</sequence>
<dbReference type="PANTHER" id="PTHR23078">
    <property type="entry name" value="VESICULAR-FUSION PROTEIN NSF"/>
    <property type="match status" value="1"/>
</dbReference>
<dbReference type="FunFam" id="3.40.50.300:FF:000154">
    <property type="entry name" value="Vesicle-fusing ATPase 1"/>
    <property type="match status" value="1"/>
</dbReference>
<evidence type="ECO:0000256" key="3">
    <source>
        <dbReference type="ARBA" id="ARBA00022741"/>
    </source>
</evidence>
<dbReference type="SUPFAM" id="SSF52540">
    <property type="entry name" value="P-loop containing nucleoside triphosphate hydrolases"/>
    <property type="match status" value="1"/>
</dbReference>
<evidence type="ECO:0000256" key="5">
    <source>
        <dbReference type="ARBA" id="ARBA00022927"/>
    </source>
</evidence>
<dbReference type="GO" id="GO:0006891">
    <property type="term" value="P:intra-Golgi vesicle-mediated transport"/>
    <property type="evidence" value="ECO:0007669"/>
    <property type="project" value="TreeGrafter"/>
</dbReference>
<dbReference type="Gene3D" id="3.40.50.300">
    <property type="entry name" value="P-loop containing nucleotide triphosphate hydrolases"/>
    <property type="match status" value="1"/>
</dbReference>
<dbReference type="GO" id="GO:0035494">
    <property type="term" value="P:SNARE complex disassembly"/>
    <property type="evidence" value="ECO:0007669"/>
    <property type="project" value="InterPro"/>
</dbReference>
<dbReference type="SMART" id="SM00382">
    <property type="entry name" value="AAA"/>
    <property type="match status" value="1"/>
</dbReference>
<evidence type="ECO:0000256" key="8">
    <source>
        <dbReference type="SAM" id="MobiDB-lite"/>
    </source>
</evidence>
<protein>
    <recommendedName>
        <fullName evidence="7">Vesicle-fusing ATPase</fullName>
        <ecNumber evidence="7">3.6.4.6</ecNumber>
    </recommendedName>
</protein>
<keyword evidence="4 6" id="KW-0067">ATP-binding</keyword>
<keyword evidence="7" id="KW-0479">Metal-binding</keyword>
<keyword evidence="2 7" id="KW-0813">Transport</keyword>